<dbReference type="InterPro" id="IPR010472">
    <property type="entry name" value="FH3_dom"/>
</dbReference>
<feature type="compositionally biased region" description="Pro residues" evidence="1">
    <location>
        <begin position="380"/>
        <end position="525"/>
    </location>
</feature>
<evidence type="ECO:0000259" key="2">
    <source>
        <dbReference type="PROSITE" id="PS51232"/>
    </source>
</evidence>
<gene>
    <name evidence="3" type="ORF">EB796_006431</name>
</gene>
<feature type="domain" description="GBD/FH3" evidence="2">
    <location>
        <begin position="1"/>
        <end position="275"/>
    </location>
</feature>
<keyword evidence="4" id="KW-1185">Reference proteome</keyword>
<feature type="region of interest" description="Disordered" evidence="1">
    <location>
        <begin position="335"/>
        <end position="535"/>
    </location>
</feature>
<dbReference type="InterPro" id="IPR011989">
    <property type="entry name" value="ARM-like"/>
</dbReference>
<dbReference type="Pfam" id="PF06367">
    <property type="entry name" value="Drf_FH3"/>
    <property type="match status" value="1"/>
</dbReference>
<name>A0A7J7KAN0_BUGNE</name>
<evidence type="ECO:0000313" key="3">
    <source>
        <dbReference type="EMBL" id="KAF6035263.1"/>
    </source>
</evidence>
<reference evidence="3" key="1">
    <citation type="submission" date="2020-06" db="EMBL/GenBank/DDBJ databases">
        <title>Draft genome of Bugula neritina, a colonial animal packing powerful symbionts and potential medicines.</title>
        <authorList>
            <person name="Rayko M."/>
        </authorList>
    </citation>
    <scope>NUCLEOTIDE SEQUENCE [LARGE SCALE GENOMIC DNA]</scope>
    <source>
        <strain evidence="3">Kwan_BN1</strain>
    </source>
</reference>
<dbReference type="PANTHER" id="PTHR46345:SF8">
    <property type="entry name" value="FORMIN 3, ISOFORM B"/>
    <property type="match status" value="1"/>
</dbReference>
<proteinExistence type="predicted"/>
<dbReference type="SUPFAM" id="SSF48371">
    <property type="entry name" value="ARM repeat"/>
    <property type="match status" value="1"/>
</dbReference>
<dbReference type="SMART" id="SM01139">
    <property type="entry name" value="Drf_FH3"/>
    <property type="match status" value="1"/>
</dbReference>
<feature type="compositionally biased region" description="Polar residues" evidence="1">
    <location>
        <begin position="342"/>
        <end position="363"/>
    </location>
</feature>
<dbReference type="Proteomes" id="UP000593567">
    <property type="component" value="Unassembled WGS sequence"/>
</dbReference>
<dbReference type="InterPro" id="IPR016024">
    <property type="entry name" value="ARM-type_fold"/>
</dbReference>
<comment type="caution">
    <text evidence="3">The sequence shown here is derived from an EMBL/GenBank/DDBJ whole genome shotgun (WGS) entry which is preliminary data.</text>
</comment>
<dbReference type="SMART" id="SM01140">
    <property type="entry name" value="Drf_GBD"/>
    <property type="match status" value="1"/>
</dbReference>
<dbReference type="InterPro" id="IPR014768">
    <property type="entry name" value="GBD/FH3_dom"/>
</dbReference>
<dbReference type="PANTHER" id="PTHR46345">
    <property type="entry name" value="INVERTED FORMIN-2"/>
    <property type="match status" value="1"/>
</dbReference>
<dbReference type="EMBL" id="VXIV02000906">
    <property type="protein sequence ID" value="KAF6035263.1"/>
    <property type="molecule type" value="Genomic_DNA"/>
</dbReference>
<evidence type="ECO:0000256" key="1">
    <source>
        <dbReference type="SAM" id="MobiDB-lite"/>
    </source>
</evidence>
<dbReference type="OrthoDB" id="26518at2759"/>
<dbReference type="AlphaFoldDB" id="A0A7J7KAN0"/>
<organism evidence="3 4">
    <name type="scientific">Bugula neritina</name>
    <name type="common">Brown bryozoan</name>
    <name type="synonym">Sertularia neritina</name>
    <dbReference type="NCBI Taxonomy" id="10212"/>
    <lineage>
        <taxon>Eukaryota</taxon>
        <taxon>Metazoa</taxon>
        <taxon>Spiralia</taxon>
        <taxon>Lophotrochozoa</taxon>
        <taxon>Bryozoa</taxon>
        <taxon>Gymnolaemata</taxon>
        <taxon>Cheilostomatida</taxon>
        <taxon>Flustrina</taxon>
        <taxon>Buguloidea</taxon>
        <taxon>Bugulidae</taxon>
        <taxon>Bugula</taxon>
    </lineage>
</organism>
<dbReference type="PROSITE" id="PS51232">
    <property type="entry name" value="GBD_FH3"/>
    <property type="match status" value="1"/>
</dbReference>
<dbReference type="GO" id="GO:0030036">
    <property type="term" value="P:actin cytoskeleton organization"/>
    <property type="evidence" value="ECO:0007669"/>
    <property type="project" value="InterPro"/>
</dbReference>
<dbReference type="Gene3D" id="1.25.10.10">
    <property type="entry name" value="Leucine-rich Repeat Variant"/>
    <property type="match status" value="1"/>
</dbReference>
<dbReference type="GO" id="GO:0003779">
    <property type="term" value="F:actin binding"/>
    <property type="evidence" value="ECO:0007669"/>
    <property type="project" value="InterPro"/>
</dbReference>
<dbReference type="PRINTS" id="PR01217">
    <property type="entry name" value="PRICHEXTENSN"/>
</dbReference>
<dbReference type="GO" id="GO:0031267">
    <property type="term" value="F:small GTPase binding"/>
    <property type="evidence" value="ECO:0007669"/>
    <property type="project" value="InterPro"/>
</dbReference>
<dbReference type="Pfam" id="PF06371">
    <property type="entry name" value="Drf_GBD"/>
    <property type="match status" value="1"/>
</dbReference>
<protein>
    <submittedName>
        <fullName evidence="3">INF2</fullName>
    </submittedName>
</protein>
<sequence length="566" mass="60293">MNLYYNCIPDFYFLFLHRLLDMVGTMSAQRVTQIREAMCLLECVECVRAIMNSKVGLEYFIHHSEPTRQLISALDTTNTLVKKQVIELLAALTQYSIEGYNTTLHALEHFKKVNKQRYRFSILVNELKSAELSQYKSSLLLLVNCMVEGNVDWSTGEHRRILRSEFIGLNILDLVHKFVNDEDEGLQIQCERFLESMQEDEDQVLDDVDFAASHLGAFNSLFSKVCDTPQSESFLSILYNLGTMADSSCNDVLWEAMAAITLRLSVCNKSTEVEKLLFAFKNPHLAEIGQMAEVAKLANAMPPTSNTSLSGNQNLTSIKEEKLDQEQIDVTDGSLAKAKGISSPSQIPSETVISPSHVPNTTVIPLPPSLPQAPSGALFIPPPPPPPGAPGVPPPPPGAPGIPPPPPPPGAPGIPPPPPPPGAPGIPPPPPPPPGAFGIPPPPPPGAPGIPPPPPPPGAPGIPPPPPPPGAFGIPPPPPPPGAPGIPPPPPPPGAPGIPPPPPGVPGPPPPPGFFNNLAPPPPGCGSPLVLPGRRPSGCIVFTPKPGRKMKTYNWAKLQNKQLESK</sequence>
<accession>A0A7J7KAN0</accession>
<evidence type="ECO:0000313" key="4">
    <source>
        <dbReference type="Proteomes" id="UP000593567"/>
    </source>
</evidence>
<dbReference type="InterPro" id="IPR010473">
    <property type="entry name" value="GTPase-bd"/>
</dbReference>